<keyword evidence="3" id="KW-1185">Reference proteome</keyword>
<name>A0ABN8D8B2_9STRA</name>
<proteinExistence type="predicted"/>
<dbReference type="Proteomes" id="UP001158986">
    <property type="component" value="Unassembled WGS sequence"/>
</dbReference>
<keyword evidence="1" id="KW-0843">Virulence</keyword>
<comment type="caution">
    <text evidence="2">The sequence shown here is derived from an EMBL/GenBank/DDBJ whole genome shotgun (WGS) entry which is preliminary data.</text>
</comment>
<accession>A0ABN8D8B2</accession>
<evidence type="ECO:0008006" key="4">
    <source>
        <dbReference type="Google" id="ProtNLM"/>
    </source>
</evidence>
<evidence type="ECO:0000256" key="1">
    <source>
        <dbReference type="ARBA" id="ARBA00023026"/>
    </source>
</evidence>
<dbReference type="InterPro" id="IPR009003">
    <property type="entry name" value="Peptidase_S1_PA"/>
</dbReference>
<evidence type="ECO:0000313" key="2">
    <source>
        <dbReference type="EMBL" id="CAH0521630.1"/>
    </source>
</evidence>
<gene>
    <name evidence="2" type="ORF">PBS001_LOCUS8073</name>
</gene>
<dbReference type="InterPro" id="IPR043504">
    <property type="entry name" value="Peptidase_S1_PA_chymotrypsin"/>
</dbReference>
<reference evidence="2 3" key="1">
    <citation type="submission" date="2021-11" db="EMBL/GenBank/DDBJ databases">
        <authorList>
            <person name="Islam A."/>
            <person name="Islam S."/>
            <person name="Flora M.S."/>
            <person name="Rahman M."/>
            <person name="Ziaur R.M."/>
            <person name="Epstein J.H."/>
            <person name="Hassan M."/>
            <person name="Klassen M."/>
            <person name="Woodard K."/>
            <person name="Webb A."/>
            <person name="Webby R.J."/>
            <person name="El Zowalaty M.E."/>
        </authorList>
    </citation>
    <scope>NUCLEOTIDE SEQUENCE [LARGE SCALE GENOMIC DNA]</scope>
    <source>
        <strain evidence="2">Pbs1</strain>
    </source>
</reference>
<protein>
    <recommendedName>
        <fullName evidence="4">Peptidase S1 domain-containing protein</fullName>
    </recommendedName>
</protein>
<organism evidence="2 3">
    <name type="scientific">Peronospora belbahrii</name>
    <dbReference type="NCBI Taxonomy" id="622444"/>
    <lineage>
        <taxon>Eukaryota</taxon>
        <taxon>Sar</taxon>
        <taxon>Stramenopiles</taxon>
        <taxon>Oomycota</taxon>
        <taxon>Peronosporomycetes</taxon>
        <taxon>Peronosporales</taxon>
        <taxon>Peronosporaceae</taxon>
        <taxon>Peronospora</taxon>
    </lineage>
</organism>
<dbReference type="EMBL" id="CAKLCB010000381">
    <property type="protein sequence ID" value="CAH0521630.1"/>
    <property type="molecule type" value="Genomic_DNA"/>
</dbReference>
<evidence type="ECO:0000313" key="3">
    <source>
        <dbReference type="Proteomes" id="UP001158986"/>
    </source>
</evidence>
<dbReference type="SUPFAM" id="SSF50494">
    <property type="entry name" value="Trypsin-like serine proteases"/>
    <property type="match status" value="1"/>
</dbReference>
<dbReference type="Gene3D" id="2.40.10.10">
    <property type="entry name" value="Trypsin-like serine proteases"/>
    <property type="match status" value="1"/>
</dbReference>
<sequence length="93" mass="10753">MCFDNEFDSSHYCGGVLITHRHVRTTASCRITSDHAYVSVNAHFNEGNEAKRSKTELQQLRQQVITNEACRKAFMNFKEFRNHFEPTSLSEVV</sequence>